<feature type="domain" description="Sodium/calcium exchanger membrane region" evidence="6">
    <location>
        <begin position="166"/>
        <end position="309"/>
    </location>
</feature>
<feature type="transmembrane region" description="Helical" evidence="5">
    <location>
        <begin position="231"/>
        <end position="253"/>
    </location>
</feature>
<proteinExistence type="predicted"/>
<dbReference type="InterPro" id="IPR004481">
    <property type="entry name" value="K/Na/Ca-exchanger"/>
</dbReference>
<name>A0AAW7XES4_9GAMM</name>
<keyword evidence="4 5" id="KW-0472">Membrane</keyword>
<dbReference type="PANTHER" id="PTHR10846">
    <property type="entry name" value="SODIUM/POTASSIUM/CALCIUM EXCHANGER"/>
    <property type="match status" value="1"/>
</dbReference>
<dbReference type="GO" id="GO:0008273">
    <property type="term" value="F:calcium, potassium:sodium antiporter activity"/>
    <property type="evidence" value="ECO:0007669"/>
    <property type="project" value="TreeGrafter"/>
</dbReference>
<evidence type="ECO:0000313" key="8">
    <source>
        <dbReference type="EMBL" id="MDP2521657.1"/>
    </source>
</evidence>
<comment type="caution">
    <text evidence="7">The sequence shown here is derived from an EMBL/GenBank/DDBJ whole genome shotgun (WGS) entry which is preliminary data.</text>
</comment>
<feature type="transmembrane region" description="Helical" evidence="5">
    <location>
        <begin position="73"/>
        <end position="93"/>
    </location>
</feature>
<feature type="transmembrane region" description="Helical" evidence="5">
    <location>
        <begin position="105"/>
        <end position="123"/>
    </location>
</feature>
<dbReference type="AlphaFoldDB" id="A0AAW7XES4"/>
<dbReference type="InterPro" id="IPR044880">
    <property type="entry name" value="NCX_ion-bd_dom_sf"/>
</dbReference>
<feature type="transmembrane region" description="Helical" evidence="5">
    <location>
        <begin position="265"/>
        <end position="283"/>
    </location>
</feature>
<dbReference type="EMBL" id="JAUOPG010000002">
    <property type="protein sequence ID" value="MDO6452706.1"/>
    <property type="molecule type" value="Genomic_DNA"/>
</dbReference>
<dbReference type="NCBIfam" id="TIGR00367">
    <property type="entry name" value="calcium/sodium antiporter"/>
    <property type="match status" value="1"/>
</dbReference>
<evidence type="ECO:0000313" key="7">
    <source>
        <dbReference type="EMBL" id="MDO6452706.1"/>
    </source>
</evidence>
<evidence type="ECO:0000256" key="4">
    <source>
        <dbReference type="ARBA" id="ARBA00023136"/>
    </source>
</evidence>
<dbReference type="RefSeq" id="WP_075178453.1">
    <property type="nucleotide sequence ID" value="NZ_CAXPFL010000006.1"/>
</dbReference>
<sequence>MLYPILAILGGLIVLVWSADRFVNGAAATAKNFGMSPLLIGLTIVSFGTSAPEMLVSFMASINDSGSLAVGNAVGSNIANIALVLGITAMIAPMPVKSGVIKKEIPLLVGITLLAGYCLWDLTLSLSDGIILFVGLIVCLYLFAKYQQEEEGSDDEEIPELTTPKAIFWLLIGLALLIASSRLLVWGAVEIATIMGVSELIIGLTIVAIGTSLPELAATVASALKKQHDIALGNIVGSNIFNLGAVMAIPGLVSPISIEADAFSRDYMAMLAVTILLVAFCLWQRPARISRIEGGLLTAAYAGYLYLLYTVAS</sequence>
<protein>
    <submittedName>
        <fullName evidence="7">Calcium/sodium antiporter</fullName>
    </submittedName>
</protein>
<feature type="transmembrane region" description="Helical" evidence="5">
    <location>
        <begin position="129"/>
        <end position="146"/>
    </location>
</feature>
<dbReference type="PANTHER" id="PTHR10846:SF8">
    <property type="entry name" value="INNER MEMBRANE PROTEIN YRBG"/>
    <property type="match status" value="1"/>
</dbReference>
<feature type="domain" description="Sodium/calcium exchanger membrane region" evidence="6">
    <location>
        <begin position="5"/>
        <end position="143"/>
    </location>
</feature>
<keyword evidence="10" id="KW-1185">Reference proteome</keyword>
<accession>A0AAW7XES4</accession>
<dbReference type="GO" id="GO:0005262">
    <property type="term" value="F:calcium channel activity"/>
    <property type="evidence" value="ECO:0007669"/>
    <property type="project" value="TreeGrafter"/>
</dbReference>
<evidence type="ECO:0000313" key="10">
    <source>
        <dbReference type="Proteomes" id="UP001177341"/>
    </source>
</evidence>
<dbReference type="Proteomes" id="UP001169862">
    <property type="component" value="Unassembled WGS sequence"/>
</dbReference>
<evidence type="ECO:0000256" key="5">
    <source>
        <dbReference type="SAM" id="Phobius"/>
    </source>
</evidence>
<keyword evidence="2 5" id="KW-0812">Transmembrane</keyword>
<gene>
    <name evidence="7" type="ORF">Q4490_03925</name>
    <name evidence="8" type="ORF">Q8W30_03650</name>
</gene>
<dbReference type="Pfam" id="PF01699">
    <property type="entry name" value="Na_Ca_ex"/>
    <property type="match status" value="2"/>
</dbReference>
<dbReference type="Gene3D" id="1.20.1420.30">
    <property type="entry name" value="NCX, central ion-binding region"/>
    <property type="match status" value="1"/>
</dbReference>
<reference evidence="7" key="1">
    <citation type="submission" date="2023-07" db="EMBL/GenBank/DDBJ databases">
        <title>Genome content predicts the carbon catabolic preferences of heterotrophic bacteria.</title>
        <authorList>
            <person name="Gralka M."/>
        </authorList>
    </citation>
    <scope>NUCLEOTIDE SEQUENCE</scope>
    <source>
        <strain evidence="8">5G01</strain>
        <strain evidence="7">I2M16</strain>
    </source>
</reference>
<comment type="subcellular location">
    <subcellularLocation>
        <location evidence="1">Membrane</location>
        <topology evidence="1">Multi-pass membrane protein</topology>
    </subcellularLocation>
</comment>
<evidence type="ECO:0000256" key="3">
    <source>
        <dbReference type="ARBA" id="ARBA00022989"/>
    </source>
</evidence>
<dbReference type="Proteomes" id="UP001177341">
    <property type="component" value="Unassembled WGS sequence"/>
</dbReference>
<dbReference type="GO" id="GO:0005886">
    <property type="term" value="C:plasma membrane"/>
    <property type="evidence" value="ECO:0007669"/>
    <property type="project" value="TreeGrafter"/>
</dbReference>
<evidence type="ECO:0000256" key="1">
    <source>
        <dbReference type="ARBA" id="ARBA00004141"/>
    </source>
</evidence>
<evidence type="ECO:0000259" key="6">
    <source>
        <dbReference type="Pfam" id="PF01699"/>
    </source>
</evidence>
<evidence type="ECO:0000256" key="2">
    <source>
        <dbReference type="ARBA" id="ARBA00022692"/>
    </source>
</evidence>
<dbReference type="EMBL" id="JAUYVO010000002">
    <property type="protein sequence ID" value="MDP2521657.1"/>
    <property type="molecule type" value="Genomic_DNA"/>
</dbReference>
<dbReference type="GeneID" id="89456988"/>
<feature type="transmembrane region" description="Helical" evidence="5">
    <location>
        <begin position="201"/>
        <end position="224"/>
    </location>
</feature>
<keyword evidence="3 5" id="KW-1133">Transmembrane helix</keyword>
<evidence type="ECO:0000313" key="9">
    <source>
        <dbReference type="Proteomes" id="UP001169862"/>
    </source>
</evidence>
<organism evidence="7 9">
    <name type="scientific">Neptunomonas phycophila</name>
    <dbReference type="NCBI Taxonomy" id="1572645"/>
    <lineage>
        <taxon>Bacteria</taxon>
        <taxon>Pseudomonadati</taxon>
        <taxon>Pseudomonadota</taxon>
        <taxon>Gammaproteobacteria</taxon>
        <taxon>Oceanospirillales</taxon>
        <taxon>Oceanospirillaceae</taxon>
        <taxon>Neptunomonas</taxon>
    </lineage>
</organism>
<dbReference type="GO" id="GO:0006874">
    <property type="term" value="P:intracellular calcium ion homeostasis"/>
    <property type="evidence" value="ECO:0007669"/>
    <property type="project" value="TreeGrafter"/>
</dbReference>
<feature type="transmembrane region" description="Helical" evidence="5">
    <location>
        <begin position="295"/>
        <end position="312"/>
    </location>
</feature>
<dbReference type="InterPro" id="IPR004837">
    <property type="entry name" value="NaCa_Exmemb"/>
</dbReference>
<feature type="transmembrane region" description="Helical" evidence="5">
    <location>
        <begin position="167"/>
        <end position="189"/>
    </location>
</feature>